<evidence type="ECO:0000256" key="2">
    <source>
        <dbReference type="HAMAP-Rule" id="MF_00274"/>
    </source>
</evidence>
<comment type="subunit">
    <text evidence="2">Homodimer.</text>
</comment>
<dbReference type="PANTHER" id="PTHR33449:SF1">
    <property type="entry name" value="NUCLEOID-ASSOCIATED PROTEIN YBAB"/>
    <property type="match status" value="1"/>
</dbReference>
<sequence>MLKKRNKSIVEDHAMKDLLGLMGKAKEMQAKFQAMQDEIATLEATGQAGGGLVSVTLTGKFEMKSLKIDPSLFKEDEVEILEDLLLAAHNDARAKVEQMMQEKTQALTAGLPIPPGMKLPF</sequence>
<protein>
    <recommendedName>
        <fullName evidence="2">Nucleoid-associated protein SAMN05428953_12867</fullName>
    </recommendedName>
</protein>
<dbReference type="PANTHER" id="PTHR33449">
    <property type="entry name" value="NUCLEOID-ASSOCIATED PROTEIN YBAB"/>
    <property type="match status" value="1"/>
</dbReference>
<dbReference type="PIRSF" id="PIRSF004555">
    <property type="entry name" value="UCP004555"/>
    <property type="match status" value="1"/>
</dbReference>
<dbReference type="SUPFAM" id="SSF82607">
    <property type="entry name" value="YbaB-like"/>
    <property type="match status" value="1"/>
</dbReference>
<evidence type="ECO:0000313" key="4">
    <source>
        <dbReference type="Proteomes" id="UP000198894"/>
    </source>
</evidence>
<dbReference type="GO" id="GO:0003677">
    <property type="term" value="F:DNA binding"/>
    <property type="evidence" value="ECO:0007669"/>
    <property type="project" value="UniProtKB-UniRule"/>
</dbReference>
<comment type="subcellular location">
    <subcellularLocation>
        <location evidence="2">Cytoplasm</location>
        <location evidence="2">Nucleoid</location>
    </subcellularLocation>
</comment>
<gene>
    <name evidence="3" type="ORF">SAMN05428953_12867</name>
</gene>
<dbReference type="HAMAP" id="MF_00274">
    <property type="entry name" value="DNA_YbaB_EbfC"/>
    <property type="match status" value="1"/>
</dbReference>
<dbReference type="InterPro" id="IPR036894">
    <property type="entry name" value="YbaB-like_sf"/>
</dbReference>
<evidence type="ECO:0000313" key="3">
    <source>
        <dbReference type="EMBL" id="SDL17184.1"/>
    </source>
</evidence>
<dbReference type="EMBL" id="FNEE01000028">
    <property type="protein sequence ID" value="SDL17184.1"/>
    <property type="molecule type" value="Genomic_DNA"/>
</dbReference>
<dbReference type="NCBIfam" id="TIGR00103">
    <property type="entry name" value="DNA_YbaB_EbfC"/>
    <property type="match status" value="1"/>
</dbReference>
<dbReference type="InterPro" id="IPR004401">
    <property type="entry name" value="YbaB/EbfC"/>
</dbReference>
<dbReference type="Proteomes" id="UP000198894">
    <property type="component" value="Unassembled WGS sequence"/>
</dbReference>
<comment type="function">
    <text evidence="2">Binds to DNA and alters its conformation. May be involved in regulation of gene expression, nucleoid organization and DNA protection.</text>
</comment>
<keyword evidence="1 2" id="KW-0238">DNA-binding</keyword>
<dbReference type="Pfam" id="PF02575">
    <property type="entry name" value="YbaB_DNA_bd"/>
    <property type="match status" value="1"/>
</dbReference>
<keyword evidence="4" id="KW-1185">Reference proteome</keyword>
<keyword evidence="2" id="KW-0963">Cytoplasm</keyword>
<evidence type="ECO:0000256" key="1">
    <source>
        <dbReference type="ARBA" id="ARBA00023125"/>
    </source>
</evidence>
<organism evidence="3 4">
    <name type="scientific">Mesorhizobium muleiense</name>
    <dbReference type="NCBI Taxonomy" id="1004279"/>
    <lineage>
        <taxon>Bacteria</taxon>
        <taxon>Pseudomonadati</taxon>
        <taxon>Pseudomonadota</taxon>
        <taxon>Alphaproteobacteria</taxon>
        <taxon>Hyphomicrobiales</taxon>
        <taxon>Phyllobacteriaceae</taxon>
        <taxon>Mesorhizobium</taxon>
    </lineage>
</organism>
<reference evidence="4" key="1">
    <citation type="submission" date="2016-10" db="EMBL/GenBank/DDBJ databases">
        <authorList>
            <person name="Varghese N."/>
            <person name="Submissions S."/>
        </authorList>
    </citation>
    <scope>NUCLEOTIDE SEQUENCE [LARGE SCALE GENOMIC DNA]</scope>
    <source>
        <strain evidence="4">CGMCC 1.11022</strain>
    </source>
</reference>
<name>A0A1G9HWZ0_9HYPH</name>
<dbReference type="GO" id="GO:0005829">
    <property type="term" value="C:cytosol"/>
    <property type="evidence" value="ECO:0007669"/>
    <property type="project" value="TreeGrafter"/>
</dbReference>
<dbReference type="AlphaFoldDB" id="A0A1G9HWZ0"/>
<accession>A0A1G9HWZ0</accession>
<proteinExistence type="inferred from homology"/>
<dbReference type="Gene3D" id="3.30.1310.10">
    <property type="entry name" value="Nucleoid-associated protein YbaB-like domain"/>
    <property type="match status" value="1"/>
</dbReference>
<comment type="similarity">
    <text evidence="2">Belongs to the YbaB/EbfC family.</text>
</comment>
<dbReference type="GO" id="GO:0043590">
    <property type="term" value="C:bacterial nucleoid"/>
    <property type="evidence" value="ECO:0007669"/>
    <property type="project" value="UniProtKB-UniRule"/>
</dbReference>